<dbReference type="PANTHER" id="PTHR43409">
    <property type="entry name" value="ANAEROBIC MAGNESIUM-PROTOPORPHYRIN IX MONOMETHYL ESTER CYCLASE-RELATED"/>
    <property type="match status" value="1"/>
</dbReference>
<organism evidence="7 8">
    <name type="scientific">Candidatus Falkowbacteria bacterium RIFOXYD2_FULL_34_120</name>
    <dbReference type="NCBI Taxonomy" id="1798007"/>
    <lineage>
        <taxon>Bacteria</taxon>
        <taxon>Candidatus Falkowiibacteriota</taxon>
    </lineage>
</organism>
<dbReference type="GO" id="GO:0051539">
    <property type="term" value="F:4 iron, 4 sulfur cluster binding"/>
    <property type="evidence" value="ECO:0007669"/>
    <property type="project" value="UniProtKB-KW"/>
</dbReference>
<dbReference type="GO" id="GO:0003824">
    <property type="term" value="F:catalytic activity"/>
    <property type="evidence" value="ECO:0007669"/>
    <property type="project" value="InterPro"/>
</dbReference>
<dbReference type="EMBL" id="MFGO01000018">
    <property type="protein sequence ID" value="OGF40941.1"/>
    <property type="molecule type" value="Genomic_DNA"/>
</dbReference>
<evidence type="ECO:0000256" key="4">
    <source>
        <dbReference type="ARBA" id="ARBA00023004"/>
    </source>
</evidence>
<evidence type="ECO:0000313" key="8">
    <source>
        <dbReference type="Proteomes" id="UP000177579"/>
    </source>
</evidence>
<gene>
    <name evidence="7" type="ORF">A2531_04230</name>
</gene>
<keyword evidence="5" id="KW-0411">Iron-sulfur</keyword>
<dbReference type="SMART" id="SM00729">
    <property type="entry name" value="Elp3"/>
    <property type="match status" value="1"/>
</dbReference>
<feature type="domain" description="Radical SAM core" evidence="6">
    <location>
        <begin position="188"/>
        <end position="410"/>
    </location>
</feature>
<dbReference type="Pfam" id="PF04055">
    <property type="entry name" value="Radical_SAM"/>
    <property type="match status" value="1"/>
</dbReference>
<name>A0A1F5TQY7_9BACT</name>
<proteinExistence type="predicted"/>
<dbReference type="InterPro" id="IPR051198">
    <property type="entry name" value="BchE-like"/>
</dbReference>
<dbReference type="InterPro" id="IPR058240">
    <property type="entry name" value="rSAM_sf"/>
</dbReference>
<dbReference type="CDD" id="cd01335">
    <property type="entry name" value="Radical_SAM"/>
    <property type="match status" value="1"/>
</dbReference>
<dbReference type="PROSITE" id="PS51918">
    <property type="entry name" value="RADICAL_SAM"/>
    <property type="match status" value="1"/>
</dbReference>
<dbReference type="Gene3D" id="3.80.30.20">
    <property type="entry name" value="tm_1862 like domain"/>
    <property type="match status" value="1"/>
</dbReference>
<comment type="caution">
    <text evidence="7">The sequence shown here is derived from an EMBL/GenBank/DDBJ whole genome shotgun (WGS) entry which is preliminary data.</text>
</comment>
<reference evidence="7 8" key="1">
    <citation type="journal article" date="2016" name="Nat. Commun.">
        <title>Thousands of microbial genomes shed light on interconnected biogeochemical processes in an aquifer system.</title>
        <authorList>
            <person name="Anantharaman K."/>
            <person name="Brown C.T."/>
            <person name="Hug L.A."/>
            <person name="Sharon I."/>
            <person name="Castelle C.J."/>
            <person name="Probst A.J."/>
            <person name="Thomas B.C."/>
            <person name="Singh A."/>
            <person name="Wilkins M.J."/>
            <person name="Karaoz U."/>
            <person name="Brodie E.L."/>
            <person name="Williams K.H."/>
            <person name="Hubbard S.S."/>
            <person name="Banfield J.F."/>
        </authorList>
    </citation>
    <scope>NUCLEOTIDE SEQUENCE [LARGE SCALE GENOMIC DNA]</scope>
</reference>
<dbReference type="InterPro" id="IPR007197">
    <property type="entry name" value="rSAM"/>
</dbReference>
<keyword evidence="3" id="KW-0479">Metal-binding</keyword>
<dbReference type="GO" id="GO:0005829">
    <property type="term" value="C:cytosol"/>
    <property type="evidence" value="ECO:0007669"/>
    <property type="project" value="TreeGrafter"/>
</dbReference>
<evidence type="ECO:0000256" key="3">
    <source>
        <dbReference type="ARBA" id="ARBA00022723"/>
    </source>
</evidence>
<dbReference type="AlphaFoldDB" id="A0A1F5TQY7"/>
<dbReference type="InterPro" id="IPR023404">
    <property type="entry name" value="rSAM_horseshoe"/>
</dbReference>
<dbReference type="SFLD" id="SFLDG01123">
    <property type="entry name" value="methyltransferase_(Class_B)"/>
    <property type="match status" value="1"/>
</dbReference>
<dbReference type="InterPro" id="IPR006638">
    <property type="entry name" value="Elp3/MiaA/NifB-like_rSAM"/>
</dbReference>
<protein>
    <recommendedName>
        <fullName evidence="6">Radical SAM core domain-containing protein</fullName>
    </recommendedName>
</protein>
<dbReference type="PANTHER" id="PTHR43409:SF16">
    <property type="entry name" value="SLR0320 PROTEIN"/>
    <property type="match status" value="1"/>
</dbReference>
<dbReference type="GO" id="GO:0046872">
    <property type="term" value="F:metal ion binding"/>
    <property type="evidence" value="ECO:0007669"/>
    <property type="project" value="UniProtKB-KW"/>
</dbReference>
<evidence type="ECO:0000256" key="2">
    <source>
        <dbReference type="ARBA" id="ARBA00022691"/>
    </source>
</evidence>
<accession>A0A1F5TQY7</accession>
<evidence type="ECO:0000313" key="7">
    <source>
        <dbReference type="EMBL" id="OGF40941.1"/>
    </source>
</evidence>
<dbReference type="Proteomes" id="UP000177579">
    <property type="component" value="Unassembled WGS sequence"/>
</dbReference>
<dbReference type="SUPFAM" id="SSF102114">
    <property type="entry name" value="Radical SAM enzymes"/>
    <property type="match status" value="1"/>
</dbReference>
<dbReference type="SFLD" id="SFLDS00029">
    <property type="entry name" value="Radical_SAM"/>
    <property type="match status" value="1"/>
</dbReference>
<evidence type="ECO:0000256" key="5">
    <source>
        <dbReference type="ARBA" id="ARBA00023014"/>
    </source>
</evidence>
<sequence>MKILLLNPPAQSLYLRDMYSSTKSKWGYSWPPTDILLLSGILCREHEIQLLDANILKLSPEEALLKIDKDINVVVFMIGSSSLYSDIEFIRKLKEKIPNIKAIGTGGCLLHKPEFFLERFVEIDAVLLNFVTNSILDYLNNKSDIKNLVYRKDNKIINGGNYFPKNNFIVPIPRHELLPINKYILPHGKRNPITSVLTSFGCPYKCSYCVVQNIEYLARNIENVLEELRYIEKLGIKEIIFRDNTFGVNKERTKELCRKIIQEKIDISWVCDSRVDVLNDKELLLLMKKSGCHTIHFGLESGDDEILKKYNKGITQEDMKKTFALCRDVGIKTMGYFIIGLPGENKESIIKTILLAKNLDCDYASFNIPIPIYGTKLREEAIKNKWINDNVDVFDGSFFPVIETEDLTTRDVWSLRNLAIRRFYLRPRFIFKKLVGIRSMSDLLFLLKNFKLLYSK</sequence>
<keyword evidence="2" id="KW-0949">S-adenosyl-L-methionine</keyword>
<dbReference type="SFLD" id="SFLDG01082">
    <property type="entry name" value="B12-binding_domain_containing"/>
    <property type="match status" value="1"/>
</dbReference>
<evidence type="ECO:0000256" key="1">
    <source>
        <dbReference type="ARBA" id="ARBA00001966"/>
    </source>
</evidence>
<comment type="cofactor">
    <cofactor evidence="1">
        <name>[4Fe-4S] cluster</name>
        <dbReference type="ChEBI" id="CHEBI:49883"/>
    </cofactor>
</comment>
<evidence type="ECO:0000259" key="6">
    <source>
        <dbReference type="PROSITE" id="PS51918"/>
    </source>
</evidence>
<keyword evidence="4" id="KW-0408">Iron</keyword>
<dbReference type="InterPro" id="IPR034466">
    <property type="entry name" value="Methyltransferase_Class_B"/>
</dbReference>